<accession>A0A9W8RGC8</accession>
<keyword evidence="3" id="KW-1185">Reference proteome</keyword>
<keyword evidence="1" id="KW-1133">Transmembrane helix</keyword>
<proteinExistence type="predicted"/>
<dbReference type="Proteomes" id="UP001152087">
    <property type="component" value="Unassembled WGS sequence"/>
</dbReference>
<reference evidence="2" key="1">
    <citation type="submission" date="2022-09" db="EMBL/GenBank/DDBJ databases">
        <title>Fusarium specimens isolated from Avocado Roots.</title>
        <authorList>
            <person name="Stajich J."/>
            <person name="Roper C."/>
            <person name="Heimlech-Rivalta G."/>
        </authorList>
    </citation>
    <scope>NUCLEOTIDE SEQUENCE</scope>
    <source>
        <strain evidence="2">A02</strain>
    </source>
</reference>
<name>A0A9W8RGC8_9HYPO</name>
<feature type="transmembrane region" description="Helical" evidence="1">
    <location>
        <begin position="41"/>
        <end position="63"/>
    </location>
</feature>
<evidence type="ECO:0000313" key="2">
    <source>
        <dbReference type="EMBL" id="KAJ4195313.1"/>
    </source>
</evidence>
<dbReference type="AlphaFoldDB" id="A0A9W8RGC8"/>
<comment type="caution">
    <text evidence="2">The sequence shown here is derived from an EMBL/GenBank/DDBJ whole genome shotgun (WGS) entry which is preliminary data.</text>
</comment>
<keyword evidence="1" id="KW-0472">Membrane</keyword>
<dbReference type="EMBL" id="JAOQAV010000004">
    <property type="protein sequence ID" value="KAJ4195313.1"/>
    <property type="molecule type" value="Genomic_DNA"/>
</dbReference>
<protein>
    <submittedName>
        <fullName evidence="2">Uncharacterized protein</fullName>
    </submittedName>
</protein>
<evidence type="ECO:0000313" key="3">
    <source>
        <dbReference type="Proteomes" id="UP001152087"/>
    </source>
</evidence>
<keyword evidence="1" id="KW-0812">Transmembrane</keyword>
<sequence length="181" mass="20747">MGPPSDNFELHSVRTVTNDAPRRQTGLAKDEQLLRYRKRSAWIFAFYFPLLVLPWIFTAILMYRPINLHSYIDQAGGYTLKDVANLERLRVAVDILTQISSTLGIPIVSTMLAHGAVVYTERRRPSQHLSLLQMFTLADRQWLNVRHIWKSLTTLPKSWNSSSTYLRLAAGLIFISECLSV</sequence>
<evidence type="ECO:0000256" key="1">
    <source>
        <dbReference type="SAM" id="Phobius"/>
    </source>
</evidence>
<feature type="transmembrane region" description="Helical" evidence="1">
    <location>
        <begin position="95"/>
        <end position="119"/>
    </location>
</feature>
<organism evidence="2 3">
    <name type="scientific">Fusarium falciforme</name>
    <dbReference type="NCBI Taxonomy" id="195108"/>
    <lineage>
        <taxon>Eukaryota</taxon>
        <taxon>Fungi</taxon>
        <taxon>Dikarya</taxon>
        <taxon>Ascomycota</taxon>
        <taxon>Pezizomycotina</taxon>
        <taxon>Sordariomycetes</taxon>
        <taxon>Hypocreomycetidae</taxon>
        <taxon>Hypocreales</taxon>
        <taxon>Nectriaceae</taxon>
        <taxon>Fusarium</taxon>
        <taxon>Fusarium solani species complex</taxon>
    </lineage>
</organism>
<gene>
    <name evidence="2" type="ORF">NW755_002729</name>
</gene>